<keyword evidence="1" id="KW-0472">Membrane</keyword>
<dbReference type="PANTHER" id="PTHR12106:SF8">
    <property type="entry name" value="VPS10 DOMAIN-CONTAINING RECEPTOR SORCS1"/>
    <property type="match status" value="1"/>
</dbReference>
<dbReference type="SUPFAM" id="SSF49299">
    <property type="entry name" value="PKD domain"/>
    <property type="match status" value="2"/>
</dbReference>
<dbReference type="GO" id="GO:0006892">
    <property type="term" value="P:post-Golgi vesicle-mediated transport"/>
    <property type="evidence" value="ECO:0007669"/>
    <property type="project" value="TreeGrafter"/>
</dbReference>
<evidence type="ECO:0000313" key="3">
    <source>
        <dbReference type="Ensembl" id="ENSMMOP00000011529.1"/>
    </source>
</evidence>
<dbReference type="InterPro" id="IPR050310">
    <property type="entry name" value="VPS10-sortilin"/>
</dbReference>
<proteinExistence type="predicted"/>
<reference evidence="3" key="1">
    <citation type="submission" date="2025-08" db="UniProtKB">
        <authorList>
            <consortium name="Ensembl"/>
        </authorList>
    </citation>
    <scope>IDENTIFICATION</scope>
</reference>
<dbReference type="Ensembl" id="ENSMMOT00000011726.1">
    <property type="protein sequence ID" value="ENSMMOP00000011529.1"/>
    <property type="gene ID" value="ENSMMOG00000008866.1"/>
</dbReference>
<feature type="transmembrane region" description="Helical" evidence="1">
    <location>
        <begin position="281"/>
        <end position="303"/>
    </location>
</feature>
<dbReference type="CDD" id="cd00146">
    <property type="entry name" value="PKD"/>
    <property type="match status" value="1"/>
</dbReference>
<evidence type="ECO:0000313" key="4">
    <source>
        <dbReference type="Proteomes" id="UP000261620"/>
    </source>
</evidence>
<keyword evidence="1" id="KW-0812">Transmembrane</keyword>
<reference evidence="3" key="2">
    <citation type="submission" date="2025-09" db="UniProtKB">
        <authorList>
            <consortium name="Ensembl"/>
        </authorList>
    </citation>
    <scope>IDENTIFICATION</scope>
</reference>
<accession>A0A3Q3WR33</accession>
<keyword evidence="4" id="KW-1185">Reference proteome</keyword>
<protein>
    <recommendedName>
        <fullName evidence="2">PKD domain-containing protein</fullName>
    </recommendedName>
</protein>
<dbReference type="InterPro" id="IPR000601">
    <property type="entry name" value="PKD_dom"/>
</dbReference>
<evidence type="ECO:0000256" key="1">
    <source>
        <dbReference type="SAM" id="Phobius"/>
    </source>
</evidence>
<dbReference type="PROSITE" id="PS50093">
    <property type="entry name" value="PKD"/>
    <property type="match status" value="1"/>
</dbReference>
<dbReference type="AlphaFoldDB" id="A0A3Q3WR33"/>
<dbReference type="GO" id="GO:0016020">
    <property type="term" value="C:membrane"/>
    <property type="evidence" value="ECO:0007669"/>
    <property type="project" value="TreeGrafter"/>
</dbReference>
<dbReference type="PANTHER" id="PTHR12106">
    <property type="entry name" value="SORTILIN RELATED"/>
    <property type="match status" value="1"/>
</dbReference>
<dbReference type="Pfam" id="PF00801">
    <property type="entry name" value="PKD"/>
    <property type="match status" value="2"/>
</dbReference>
<dbReference type="GO" id="GO:0005794">
    <property type="term" value="C:Golgi apparatus"/>
    <property type="evidence" value="ECO:0007669"/>
    <property type="project" value="TreeGrafter"/>
</dbReference>
<keyword evidence="1" id="KW-1133">Transmembrane helix</keyword>
<dbReference type="InterPro" id="IPR035986">
    <property type="entry name" value="PKD_dom_sf"/>
</dbReference>
<dbReference type="Proteomes" id="UP000261620">
    <property type="component" value="Unplaced"/>
</dbReference>
<dbReference type="InterPro" id="IPR013783">
    <property type="entry name" value="Ig-like_fold"/>
</dbReference>
<dbReference type="Gene3D" id="2.60.40.10">
    <property type="entry name" value="Immunoglobulins"/>
    <property type="match status" value="1"/>
</dbReference>
<organism evidence="3 4">
    <name type="scientific">Mola mola</name>
    <name type="common">Ocean sunfish</name>
    <name type="synonym">Tetraodon mola</name>
    <dbReference type="NCBI Taxonomy" id="94237"/>
    <lineage>
        <taxon>Eukaryota</taxon>
        <taxon>Metazoa</taxon>
        <taxon>Chordata</taxon>
        <taxon>Craniata</taxon>
        <taxon>Vertebrata</taxon>
        <taxon>Euteleostomi</taxon>
        <taxon>Actinopterygii</taxon>
        <taxon>Neopterygii</taxon>
        <taxon>Teleostei</taxon>
        <taxon>Neoteleostei</taxon>
        <taxon>Acanthomorphata</taxon>
        <taxon>Eupercaria</taxon>
        <taxon>Tetraodontiformes</taxon>
        <taxon>Molidae</taxon>
        <taxon>Mola</taxon>
    </lineage>
</organism>
<name>A0A3Q3WR33_MOLML</name>
<feature type="domain" description="PKD" evidence="2">
    <location>
        <begin position="1"/>
        <end position="57"/>
    </location>
</feature>
<evidence type="ECO:0000259" key="2">
    <source>
        <dbReference type="PROSITE" id="PS50093"/>
    </source>
</evidence>
<sequence length="347" mass="38059">FVFLLKGLGSTTSITVDFGDGTAISYVNISSIDDGVKHIYSKVGIYQVSATATNMLGFDRVILYLHVSCRLEHIQLLAPAVVVKNKEVNLTAVLHPSNVGTVTYYWWFDNKTEPVVTLDGTMSFTLSKEGSHTVTVQASVGNTVLQDQMTVAVYEYFQSHVLAFSSNLDELNPGVSEWREDIGRVVKSSVVQVTGISEDQLLVTVLPGLPTTAEIFIVPEKRSRRGGMDEKWAHLDQLSQVLLSALNQDLIQFTLKPGVQVNVYATRLSPAPLMDSSDSSLSGTAVIMLVSVILMGLAIFVIYKFKRYSMPDLLYEVCNVRKCEPGIIANTHSKISPQQNSLSAAFT</sequence>